<dbReference type="Gene3D" id="3.30.420.10">
    <property type="entry name" value="Ribonuclease H-like superfamily/Ribonuclease H"/>
    <property type="match status" value="1"/>
</dbReference>
<dbReference type="PANTHER" id="PTHR37984">
    <property type="entry name" value="PROTEIN CBG26694"/>
    <property type="match status" value="1"/>
</dbReference>
<dbReference type="OrthoDB" id="5868531at2759"/>
<dbReference type="InterPro" id="IPR012337">
    <property type="entry name" value="RNaseH-like_sf"/>
</dbReference>
<dbReference type="PANTHER" id="PTHR37984:SF5">
    <property type="entry name" value="PROTEIN NYNRIN-LIKE"/>
    <property type="match status" value="1"/>
</dbReference>
<dbReference type="EMBL" id="KN554384">
    <property type="protein sequence ID" value="KHJ89318.1"/>
    <property type="molecule type" value="Genomic_DNA"/>
</dbReference>
<dbReference type="GO" id="GO:0003676">
    <property type="term" value="F:nucleic acid binding"/>
    <property type="evidence" value="ECO:0007669"/>
    <property type="project" value="InterPro"/>
</dbReference>
<dbReference type="InterPro" id="IPR050951">
    <property type="entry name" value="Retrovirus_Pol_polyprotein"/>
</dbReference>
<organism evidence="1 2">
    <name type="scientific">Oesophagostomum dentatum</name>
    <name type="common">Nodular worm</name>
    <dbReference type="NCBI Taxonomy" id="61180"/>
    <lineage>
        <taxon>Eukaryota</taxon>
        <taxon>Metazoa</taxon>
        <taxon>Ecdysozoa</taxon>
        <taxon>Nematoda</taxon>
        <taxon>Chromadorea</taxon>
        <taxon>Rhabditida</taxon>
        <taxon>Rhabditina</taxon>
        <taxon>Rhabditomorpha</taxon>
        <taxon>Strongyloidea</taxon>
        <taxon>Strongylidae</taxon>
        <taxon>Oesophagostomum</taxon>
    </lineage>
</organism>
<evidence type="ECO:0000313" key="1">
    <source>
        <dbReference type="EMBL" id="KHJ89318.1"/>
    </source>
</evidence>
<dbReference type="InterPro" id="IPR036397">
    <property type="entry name" value="RNaseH_sf"/>
</dbReference>
<dbReference type="InterPro" id="IPR043502">
    <property type="entry name" value="DNA/RNA_pol_sf"/>
</dbReference>
<name>A0A0B1SVH9_OESDE</name>
<accession>A0A0B1SVH9</accession>
<reference evidence="1 2" key="1">
    <citation type="submission" date="2014-03" db="EMBL/GenBank/DDBJ databases">
        <title>Draft genome of the hookworm Oesophagostomum dentatum.</title>
        <authorList>
            <person name="Mitreva M."/>
        </authorList>
    </citation>
    <scope>NUCLEOTIDE SEQUENCE [LARGE SCALE GENOMIC DNA]</scope>
    <source>
        <strain evidence="1 2">OD-Hann</strain>
    </source>
</reference>
<dbReference type="Proteomes" id="UP000053660">
    <property type="component" value="Unassembled WGS sequence"/>
</dbReference>
<dbReference type="GO" id="GO:0042575">
    <property type="term" value="C:DNA polymerase complex"/>
    <property type="evidence" value="ECO:0007669"/>
    <property type="project" value="UniProtKB-ARBA"/>
</dbReference>
<protein>
    <recommendedName>
        <fullName evidence="3">Integrase catalytic domain-containing protein</fullName>
    </recommendedName>
</protein>
<evidence type="ECO:0008006" key="3">
    <source>
        <dbReference type="Google" id="ProtNLM"/>
    </source>
</evidence>
<dbReference type="AlphaFoldDB" id="A0A0B1SVH9"/>
<evidence type="ECO:0000313" key="2">
    <source>
        <dbReference type="Proteomes" id="UP000053660"/>
    </source>
</evidence>
<dbReference type="SUPFAM" id="SSF56672">
    <property type="entry name" value="DNA/RNA polymerases"/>
    <property type="match status" value="1"/>
</dbReference>
<dbReference type="GO" id="GO:0006259">
    <property type="term" value="P:DNA metabolic process"/>
    <property type="evidence" value="ECO:0007669"/>
    <property type="project" value="UniProtKB-ARBA"/>
</dbReference>
<gene>
    <name evidence="1" type="ORF">OESDEN_10861</name>
</gene>
<sequence>MKLRLDKCVFAAYEVGYLEVLISREGLRINPKRMDKTLNYPPPDNVKAAKSFLGAASYFRSPFANQKTSTIAKMLVNDAMCMFGVPEKLISDRGSNYTSELFKEITKILGTKHKLTTA</sequence>
<proteinExistence type="predicted"/>
<keyword evidence="2" id="KW-1185">Reference proteome</keyword>
<dbReference type="SUPFAM" id="SSF53098">
    <property type="entry name" value="Ribonuclease H-like"/>
    <property type="match status" value="1"/>
</dbReference>